<dbReference type="AlphaFoldDB" id="A0A7D5TGV1"/>
<gene>
    <name evidence="2" type="ORF">HZS54_11105</name>
</gene>
<organism evidence="2 3">
    <name type="scientific">Halosimplex pelagicum</name>
    <dbReference type="NCBI Taxonomy" id="869886"/>
    <lineage>
        <taxon>Archaea</taxon>
        <taxon>Methanobacteriati</taxon>
        <taxon>Methanobacteriota</taxon>
        <taxon>Stenosarchaea group</taxon>
        <taxon>Halobacteria</taxon>
        <taxon>Halobacteriales</taxon>
        <taxon>Haloarculaceae</taxon>
        <taxon>Halosimplex</taxon>
    </lineage>
</organism>
<proteinExistence type="predicted"/>
<sequence>MQIRSAIARISIATLVLSVLAFSVGGPVGAVAAQSDCNMESPDQMSDCEDPSLNPFEGMLNNVFAVAEAALQYSGFVAVFAGVTLWFATGKNSDRAQIGMWLTIGGLCMIVLFFGFSSLVEMAKWVGGGT</sequence>
<evidence type="ECO:0000256" key="1">
    <source>
        <dbReference type="SAM" id="Phobius"/>
    </source>
</evidence>
<feature type="transmembrane region" description="Helical" evidence="1">
    <location>
        <begin position="100"/>
        <end position="120"/>
    </location>
</feature>
<keyword evidence="1" id="KW-1133">Transmembrane helix</keyword>
<evidence type="ECO:0008006" key="4">
    <source>
        <dbReference type="Google" id="ProtNLM"/>
    </source>
</evidence>
<dbReference type="KEGG" id="hpel:HZS54_11105"/>
<feature type="transmembrane region" description="Helical" evidence="1">
    <location>
        <begin position="70"/>
        <end position="88"/>
    </location>
</feature>
<dbReference type="Proteomes" id="UP000509346">
    <property type="component" value="Chromosome"/>
</dbReference>
<evidence type="ECO:0000313" key="3">
    <source>
        <dbReference type="Proteomes" id="UP000509346"/>
    </source>
</evidence>
<reference evidence="2 3" key="1">
    <citation type="submission" date="2020-07" db="EMBL/GenBank/DDBJ databases">
        <title>Halosimplex litoreum sp. nov. and Halosimplex rubrum sp. nov., isolated from different salt environments.</title>
        <authorList>
            <person name="Cui H."/>
        </authorList>
    </citation>
    <scope>NUCLEOTIDE SEQUENCE [LARGE SCALE GENOMIC DNA]</scope>
    <source>
        <strain evidence="2 3">R2</strain>
    </source>
</reference>
<dbReference type="OrthoDB" id="333054at2157"/>
<accession>A0A7D5TGV1</accession>
<dbReference type="EMBL" id="CP058909">
    <property type="protein sequence ID" value="QLH82116.1"/>
    <property type="molecule type" value="Genomic_DNA"/>
</dbReference>
<evidence type="ECO:0000313" key="2">
    <source>
        <dbReference type="EMBL" id="QLH82116.1"/>
    </source>
</evidence>
<name>A0A7D5TGV1_9EURY</name>
<keyword evidence="1" id="KW-0812">Transmembrane</keyword>
<dbReference type="RefSeq" id="WP_179922584.1">
    <property type="nucleotide sequence ID" value="NZ_CP058909.1"/>
</dbReference>
<keyword evidence="3" id="KW-1185">Reference proteome</keyword>
<keyword evidence="1" id="KW-0472">Membrane</keyword>
<protein>
    <recommendedName>
        <fullName evidence="4">TrbC/VirB2 family protein</fullName>
    </recommendedName>
</protein>
<dbReference type="GeneID" id="56083144"/>